<evidence type="ECO:0000313" key="1">
    <source>
        <dbReference type="EMBL" id="KAL0148444.1"/>
    </source>
</evidence>
<dbReference type="AlphaFoldDB" id="A0ABD0MF79"/>
<sequence length="180" mass="19742">MGSNSDGFSCLSARHVCKCMPADDSISIENVLVAISREIGAQNVMSASRMNKAIVVFLKEIEMVNQLVESGLTVQNVFVPILPLSNLSKKVMLSNVPPFISDKALESILARYGKLVGPIKMIPLGLKTPELKHVMSFRRQALMILSAEFETLEVSVKLTVLGKDYTIFISTESMKCFICG</sequence>
<feature type="non-terminal residue" evidence="1">
    <location>
        <position position="180"/>
    </location>
</feature>
<accession>A0ABD0MF79</accession>
<dbReference type="EMBL" id="JAMKFB020000704">
    <property type="protein sequence ID" value="KAL0148444.1"/>
    <property type="molecule type" value="Genomic_DNA"/>
</dbReference>
<keyword evidence="2" id="KW-1185">Reference proteome</keyword>
<protein>
    <submittedName>
        <fullName evidence="1">Uncharacterized protein</fullName>
    </submittedName>
</protein>
<organism evidence="1 2">
    <name type="scientific">Cirrhinus mrigala</name>
    <name type="common">Mrigala</name>
    <dbReference type="NCBI Taxonomy" id="683832"/>
    <lineage>
        <taxon>Eukaryota</taxon>
        <taxon>Metazoa</taxon>
        <taxon>Chordata</taxon>
        <taxon>Craniata</taxon>
        <taxon>Vertebrata</taxon>
        <taxon>Euteleostomi</taxon>
        <taxon>Actinopterygii</taxon>
        <taxon>Neopterygii</taxon>
        <taxon>Teleostei</taxon>
        <taxon>Ostariophysi</taxon>
        <taxon>Cypriniformes</taxon>
        <taxon>Cyprinidae</taxon>
        <taxon>Labeoninae</taxon>
        <taxon>Labeonini</taxon>
        <taxon>Cirrhinus</taxon>
    </lineage>
</organism>
<comment type="caution">
    <text evidence="1">The sequence shown here is derived from an EMBL/GenBank/DDBJ whole genome shotgun (WGS) entry which is preliminary data.</text>
</comment>
<reference evidence="1 2" key="1">
    <citation type="submission" date="2024-05" db="EMBL/GenBank/DDBJ databases">
        <title>Genome sequencing and assembly of Indian major carp, Cirrhinus mrigala (Hamilton, 1822).</title>
        <authorList>
            <person name="Mohindra V."/>
            <person name="Chowdhury L.M."/>
            <person name="Lal K."/>
            <person name="Jena J.K."/>
        </authorList>
    </citation>
    <scope>NUCLEOTIDE SEQUENCE [LARGE SCALE GENOMIC DNA]</scope>
    <source>
        <strain evidence="1">CM1030</strain>
        <tissue evidence="1">Blood</tissue>
    </source>
</reference>
<dbReference type="Proteomes" id="UP001529510">
    <property type="component" value="Unassembled WGS sequence"/>
</dbReference>
<name>A0ABD0MF79_CIRMR</name>
<proteinExistence type="predicted"/>
<gene>
    <name evidence="1" type="ORF">M9458_056254</name>
</gene>
<evidence type="ECO:0000313" key="2">
    <source>
        <dbReference type="Proteomes" id="UP001529510"/>
    </source>
</evidence>